<dbReference type="Gene3D" id="2.60.40.1120">
    <property type="entry name" value="Carboxypeptidase-like, regulatory domain"/>
    <property type="match status" value="1"/>
</dbReference>
<dbReference type="OrthoDB" id="9768177at2"/>
<sequence length="1213" mass="134050">MQIKGDNVPIILPMRRRKPTTIKNQSFSKAGSVVLLALLLQLSTAVQAQKVSYSGKASPAQLFSMLSEQTGYKFFYTNDGLSGMKPVSVQLKDVPLEKALSTILEGLPLEYVIQGKTVFIRKKGGAKNSLVQEQEQVQQELPRVHGVVTDEQGNPLPGITVMTKRDKRVVATNEKGFFVFPAEKGDTLIFRSISYETRLVPVRFGEQMSVTLKQQLSQLSAVTVVYNTGYQQVSKERATGSFAKPDMEIFKNRVGSRDVTDIIGRLDGQVAGLNVSAGLNNVKARSNANGIVSRKSLIRGNSSVMLDMEPLYVINGMVSPDFSAVNQDDIEDITVLKDAAAAAIYGARAANGVVVITTREGKKNQRMNIDYSGSVTVQSKPEWAHDPMLNSRQFIQAAREVFDPVRYPWASVSSGYVAPHDMILYNQYRGLISADQANKSLDSLANIDGRSQMLSLTTRPSVTTSHTISASGGTNIYSYYLSMGYVNVQGINRGQESNSYRLNLTQHLNAGKRVTITLNTALNNTVNTSKAILSLMNDVLPYQQFQDANGRSINMPYMTGYGDSLRQDYQARSRINLDYYPLEDLNYQQNKQTNLSANVNARVGVKLWKGLRFEGAYGYQKTPGTYDTYTDNRNLNLRKTLLSFTVAPTAASTPVYYLPVTGGTYNTSTNDQHNWMVRNQLVYEAKPRQGKDALTLQAGQEAQEQYAFNSSTYIYGYNRDLGTYPVLDYLTMSKGVQGTVTGTGYLNGTFYTVAKTVTRFNSYFAMASYSFNQKYSADMSWRQDQSSLFGSDVSSQNKPVWSLGGKWRIDKESFMSGVKWIDALALRSTYGILGNSPYVGAATLYDVLSPNSQASSGGIAGDGMSIRSAANRKLSWESVKVINMGIDFALFNNRINGSIEGYSKTTVDLLSYLPANPFTGFTQIAGNLGKANNKGIEITLNSENIRTNDFRWTTRWVFGYNQNKLLSWGVNSPMYNTTSSKIGSAKVAGYALGAVFAYNYAGLDSLGDPQIKLANNKVTKNPNIATGDDLVYKGVSQPKFSGGLTNTFSYKGISLSANLIYNLGHVMRRVVTYTSSGRLANRAYFGGNLRTDFLDRWQKPGDEAFTNVPSYVSSPAIDYNRRNMDYFNYADINVVSASYIKLRDISLSYELQPALVKSLRLQRASVFAQASNFMIWKANHYGIDPEYNADPSVGSSFVPLSKHSYSLGLRVTL</sequence>
<dbReference type="InterPro" id="IPR023996">
    <property type="entry name" value="TonB-dep_OMP_SusC/RagA"/>
</dbReference>
<evidence type="ECO:0000256" key="2">
    <source>
        <dbReference type="ARBA" id="ARBA00022448"/>
    </source>
</evidence>
<proteinExistence type="inferred from homology"/>
<keyword evidence="3 7" id="KW-1134">Transmembrane beta strand</keyword>
<evidence type="ECO:0000256" key="7">
    <source>
        <dbReference type="PROSITE-ProRule" id="PRU01360"/>
    </source>
</evidence>
<accession>A0A365XVP3</accession>
<dbReference type="SUPFAM" id="SSF56935">
    <property type="entry name" value="Porins"/>
    <property type="match status" value="1"/>
</dbReference>
<evidence type="ECO:0000313" key="9">
    <source>
        <dbReference type="EMBL" id="RBL90230.1"/>
    </source>
</evidence>
<dbReference type="InterPro" id="IPR008969">
    <property type="entry name" value="CarboxyPept-like_regulatory"/>
</dbReference>
<name>A0A365XVP3_9BACT</name>
<dbReference type="Pfam" id="PF07660">
    <property type="entry name" value="STN"/>
    <property type="match status" value="1"/>
</dbReference>
<dbReference type="InterPro" id="IPR037066">
    <property type="entry name" value="Plug_dom_sf"/>
</dbReference>
<evidence type="ECO:0000313" key="10">
    <source>
        <dbReference type="Proteomes" id="UP000253410"/>
    </source>
</evidence>
<evidence type="ECO:0000256" key="6">
    <source>
        <dbReference type="ARBA" id="ARBA00023237"/>
    </source>
</evidence>
<dbReference type="GO" id="GO:0009279">
    <property type="term" value="C:cell outer membrane"/>
    <property type="evidence" value="ECO:0007669"/>
    <property type="project" value="UniProtKB-SubCell"/>
</dbReference>
<evidence type="ECO:0000256" key="4">
    <source>
        <dbReference type="ARBA" id="ARBA00022692"/>
    </source>
</evidence>
<dbReference type="Pfam" id="PF13715">
    <property type="entry name" value="CarbopepD_reg_2"/>
    <property type="match status" value="1"/>
</dbReference>
<evidence type="ECO:0000256" key="5">
    <source>
        <dbReference type="ARBA" id="ARBA00023136"/>
    </source>
</evidence>
<dbReference type="NCBIfam" id="TIGR04057">
    <property type="entry name" value="SusC_RagA_signa"/>
    <property type="match status" value="1"/>
</dbReference>
<organism evidence="9 10">
    <name type="scientific">Chitinophaga flava</name>
    <dbReference type="NCBI Taxonomy" id="2259036"/>
    <lineage>
        <taxon>Bacteria</taxon>
        <taxon>Pseudomonadati</taxon>
        <taxon>Bacteroidota</taxon>
        <taxon>Chitinophagia</taxon>
        <taxon>Chitinophagales</taxon>
        <taxon>Chitinophagaceae</taxon>
        <taxon>Chitinophaga</taxon>
    </lineage>
</organism>
<dbReference type="InterPro" id="IPR012910">
    <property type="entry name" value="Plug_dom"/>
</dbReference>
<dbReference type="NCBIfam" id="TIGR04056">
    <property type="entry name" value="OMP_RagA_SusC"/>
    <property type="match status" value="1"/>
</dbReference>
<evidence type="ECO:0000259" key="8">
    <source>
        <dbReference type="SMART" id="SM00965"/>
    </source>
</evidence>
<gene>
    <name evidence="9" type="ORF">DF182_27585</name>
</gene>
<evidence type="ECO:0000256" key="3">
    <source>
        <dbReference type="ARBA" id="ARBA00022452"/>
    </source>
</evidence>
<dbReference type="SUPFAM" id="SSF49464">
    <property type="entry name" value="Carboxypeptidase regulatory domain-like"/>
    <property type="match status" value="1"/>
</dbReference>
<reference evidence="9 10" key="1">
    <citation type="submission" date="2018-05" db="EMBL/GenBank/DDBJ databases">
        <title>Chitinophaga sp. K3CV102501T nov., isolated from isolated from a monsoon evergreen broad-leaved forest soil.</title>
        <authorList>
            <person name="Lv Y."/>
        </authorList>
    </citation>
    <scope>NUCLEOTIDE SEQUENCE [LARGE SCALE GENOMIC DNA]</scope>
    <source>
        <strain evidence="9 10">GDMCC 1.1325</strain>
    </source>
</reference>
<dbReference type="EMBL" id="QFFJ01000002">
    <property type="protein sequence ID" value="RBL90230.1"/>
    <property type="molecule type" value="Genomic_DNA"/>
</dbReference>
<dbReference type="InterPro" id="IPR039426">
    <property type="entry name" value="TonB-dep_rcpt-like"/>
</dbReference>
<dbReference type="SMART" id="SM00965">
    <property type="entry name" value="STN"/>
    <property type="match status" value="1"/>
</dbReference>
<evidence type="ECO:0000256" key="1">
    <source>
        <dbReference type="ARBA" id="ARBA00004571"/>
    </source>
</evidence>
<keyword evidence="2 7" id="KW-0813">Transport</keyword>
<dbReference type="AlphaFoldDB" id="A0A365XVP3"/>
<dbReference type="Proteomes" id="UP000253410">
    <property type="component" value="Unassembled WGS sequence"/>
</dbReference>
<dbReference type="InterPro" id="IPR023997">
    <property type="entry name" value="TonB-dep_OMP_SusC/RagA_CS"/>
</dbReference>
<keyword evidence="6 7" id="KW-0998">Cell outer membrane</keyword>
<comment type="caution">
    <text evidence="9">The sequence shown here is derived from an EMBL/GenBank/DDBJ whole genome shotgun (WGS) entry which is preliminary data.</text>
</comment>
<keyword evidence="5 7" id="KW-0472">Membrane</keyword>
<dbReference type="Pfam" id="PF07715">
    <property type="entry name" value="Plug"/>
    <property type="match status" value="1"/>
</dbReference>
<feature type="domain" description="Secretin/TonB short N-terminal" evidence="8">
    <location>
        <begin position="72"/>
        <end position="123"/>
    </location>
</feature>
<dbReference type="InterPro" id="IPR036942">
    <property type="entry name" value="Beta-barrel_TonB_sf"/>
</dbReference>
<protein>
    <recommendedName>
        <fullName evidence="8">Secretin/TonB short N-terminal domain-containing protein</fullName>
    </recommendedName>
</protein>
<dbReference type="PROSITE" id="PS52016">
    <property type="entry name" value="TONB_DEPENDENT_REC_3"/>
    <property type="match status" value="1"/>
</dbReference>
<dbReference type="InterPro" id="IPR011662">
    <property type="entry name" value="Secretin/TonB_short_N"/>
</dbReference>
<dbReference type="Gene3D" id="2.170.130.10">
    <property type="entry name" value="TonB-dependent receptor, plug domain"/>
    <property type="match status" value="1"/>
</dbReference>
<keyword evidence="10" id="KW-1185">Reference proteome</keyword>
<keyword evidence="4 7" id="KW-0812">Transmembrane</keyword>
<dbReference type="Gene3D" id="2.40.170.20">
    <property type="entry name" value="TonB-dependent receptor, beta-barrel domain"/>
    <property type="match status" value="1"/>
</dbReference>
<comment type="subcellular location">
    <subcellularLocation>
        <location evidence="1 7">Cell outer membrane</location>
        <topology evidence="1 7">Multi-pass membrane protein</topology>
    </subcellularLocation>
</comment>
<comment type="similarity">
    <text evidence="7">Belongs to the TonB-dependent receptor family.</text>
</comment>